<dbReference type="GO" id="GO:0016020">
    <property type="term" value="C:membrane"/>
    <property type="evidence" value="ECO:0007669"/>
    <property type="project" value="UniProtKB-UniRule"/>
</dbReference>
<evidence type="ECO:0000256" key="2">
    <source>
        <dbReference type="SAM" id="Phobius"/>
    </source>
</evidence>
<sequence>MERHEWSYPETDIDETGAWLSIGDLMSGLLMIFALLLILALLQLTEAAEKAKSGRIVIIQSLQKTLSEKGINAEVDPQTGDISILDSVLFDIDSAALKPAGHDFLELFVPAYSNAIFSSDDVANEIQHVVIEGHTSSTGSWDYNMNLSLNRANSVSEAVSRLSFMGKGRFRARMLVAGRGEADADQSVDRPGDRKVIFRFQFKSDRFLHWFMEQRGL</sequence>
<reference evidence="5" key="1">
    <citation type="submission" date="2016-05" db="EMBL/GenBank/DDBJ databases">
        <authorList>
            <person name="Baek K."/>
            <person name="Yang S.-J."/>
        </authorList>
    </citation>
    <scope>NUCLEOTIDE SEQUENCE [LARGE SCALE GENOMIC DNA]</scope>
    <source>
        <strain evidence="5">ST58-10</strain>
    </source>
</reference>
<dbReference type="STRING" id="1821621.A8C75_11675"/>
<dbReference type="Gene3D" id="3.30.1330.60">
    <property type="entry name" value="OmpA-like domain"/>
    <property type="match status" value="1"/>
</dbReference>
<dbReference type="PANTHER" id="PTHR30329:SF21">
    <property type="entry name" value="LIPOPROTEIN YIAD-RELATED"/>
    <property type="match status" value="1"/>
</dbReference>
<dbReference type="EMBL" id="CP015839">
    <property type="protein sequence ID" value="ANG63066.1"/>
    <property type="molecule type" value="Genomic_DNA"/>
</dbReference>
<dbReference type="RefSeq" id="WP_067382336.1">
    <property type="nucleotide sequence ID" value="NZ_CP015839.1"/>
</dbReference>
<accession>A0A1A9EYN8</accession>
<feature type="transmembrane region" description="Helical" evidence="2">
    <location>
        <begin position="20"/>
        <end position="42"/>
    </location>
</feature>
<dbReference type="KEGG" id="mars:A8C75_11675"/>
<dbReference type="SUPFAM" id="SSF103088">
    <property type="entry name" value="OmpA-like"/>
    <property type="match status" value="1"/>
</dbReference>
<evidence type="ECO:0000256" key="1">
    <source>
        <dbReference type="PROSITE-ProRule" id="PRU00473"/>
    </source>
</evidence>
<dbReference type="CDD" id="cd07185">
    <property type="entry name" value="OmpA_C-like"/>
    <property type="match status" value="1"/>
</dbReference>
<keyword evidence="5" id="KW-1185">Reference proteome</keyword>
<dbReference type="InterPro" id="IPR036737">
    <property type="entry name" value="OmpA-like_sf"/>
</dbReference>
<dbReference type="OrthoDB" id="9782229at2"/>
<keyword evidence="2" id="KW-1133">Transmembrane helix</keyword>
<keyword evidence="1 2" id="KW-0472">Membrane</keyword>
<name>A0A1A9EYN8_9GAMM</name>
<feature type="domain" description="OmpA-like" evidence="3">
    <location>
        <begin position="77"/>
        <end position="204"/>
    </location>
</feature>
<evidence type="ECO:0000313" key="5">
    <source>
        <dbReference type="Proteomes" id="UP000078070"/>
    </source>
</evidence>
<dbReference type="PROSITE" id="PS51123">
    <property type="entry name" value="OMPA_2"/>
    <property type="match status" value="1"/>
</dbReference>
<protein>
    <submittedName>
        <fullName evidence="4">Chemotaxis protein MotB</fullName>
    </submittedName>
</protein>
<dbReference type="PANTHER" id="PTHR30329">
    <property type="entry name" value="STATOR ELEMENT OF FLAGELLAR MOTOR COMPLEX"/>
    <property type="match status" value="1"/>
</dbReference>
<proteinExistence type="predicted"/>
<evidence type="ECO:0000313" key="4">
    <source>
        <dbReference type="EMBL" id="ANG63066.1"/>
    </source>
</evidence>
<dbReference type="AlphaFoldDB" id="A0A1A9EYN8"/>
<evidence type="ECO:0000259" key="3">
    <source>
        <dbReference type="PROSITE" id="PS51123"/>
    </source>
</evidence>
<dbReference type="InterPro" id="IPR006665">
    <property type="entry name" value="OmpA-like"/>
</dbReference>
<keyword evidence="2" id="KW-0812">Transmembrane</keyword>
<dbReference type="Proteomes" id="UP000078070">
    <property type="component" value="Chromosome"/>
</dbReference>
<reference evidence="4 5" key="2">
    <citation type="journal article" date="2018" name="Int. J. Syst. Evol. Microbiol.">
        <title>Marinobacterium aestuarii sp. nov., a benzene-degrading marine bacterium isolated from estuary sediment.</title>
        <authorList>
            <person name="Bae S.S."/>
            <person name="Jung J."/>
            <person name="Chung D."/>
            <person name="Baek K."/>
        </authorList>
    </citation>
    <scope>NUCLEOTIDE SEQUENCE [LARGE SCALE GENOMIC DNA]</scope>
    <source>
        <strain evidence="4 5">ST58-10</strain>
    </source>
</reference>
<gene>
    <name evidence="4" type="ORF">A8C75_11675</name>
</gene>
<dbReference type="Pfam" id="PF00691">
    <property type="entry name" value="OmpA"/>
    <property type="match status" value="1"/>
</dbReference>
<organism evidence="4 5">
    <name type="scientific">Marinobacterium aestuarii</name>
    <dbReference type="NCBI Taxonomy" id="1821621"/>
    <lineage>
        <taxon>Bacteria</taxon>
        <taxon>Pseudomonadati</taxon>
        <taxon>Pseudomonadota</taxon>
        <taxon>Gammaproteobacteria</taxon>
        <taxon>Oceanospirillales</taxon>
        <taxon>Oceanospirillaceae</taxon>
        <taxon>Marinobacterium</taxon>
    </lineage>
</organism>
<dbReference type="InterPro" id="IPR050330">
    <property type="entry name" value="Bact_OuterMem_StrucFunc"/>
</dbReference>